<dbReference type="GO" id="GO:0009330">
    <property type="term" value="C:DNA topoisomerase type II (double strand cut, ATP-hydrolyzing) complex"/>
    <property type="evidence" value="ECO:0007669"/>
    <property type="project" value="TreeGrafter"/>
</dbReference>
<evidence type="ECO:0000259" key="9">
    <source>
        <dbReference type="PROSITE" id="PS52040"/>
    </source>
</evidence>
<feature type="site" description="Interaction with DNA" evidence="7">
    <location>
        <position position="45"/>
    </location>
</feature>
<dbReference type="SUPFAM" id="SSF56719">
    <property type="entry name" value="Type II DNA topoisomerase"/>
    <property type="match status" value="1"/>
</dbReference>
<reference evidence="11" key="1">
    <citation type="journal article" date="2019" name="J. Anim. Genet.">
        <title>Description and whole genome sequencing of Eikenella exigua sp. nov., isolated from brain abscess and blood.</title>
        <authorList>
            <person name="Stormo K.A."/>
            <person name="Nygaard R.M."/>
            <person name="Bruvold T.S."/>
            <person name="Dimmen G."/>
            <person name="Lindemann P.C."/>
            <person name="Jordal S."/>
            <person name="Kommedal O."/>
        </authorList>
    </citation>
    <scope>NUCLEOTIDE SEQUENCE [LARGE SCALE GENOMIC DNA]</scope>
    <source>
        <strain evidence="11">PXX</strain>
    </source>
</reference>
<dbReference type="PROSITE" id="PS52040">
    <property type="entry name" value="TOPO_IIA"/>
    <property type="match status" value="1"/>
</dbReference>
<dbReference type="GO" id="GO:0005737">
    <property type="term" value="C:cytoplasm"/>
    <property type="evidence" value="ECO:0007669"/>
    <property type="project" value="TreeGrafter"/>
</dbReference>
<dbReference type="GO" id="GO:0003918">
    <property type="term" value="F:DNA topoisomerase type II (double strand cut, ATP-hydrolyzing) activity"/>
    <property type="evidence" value="ECO:0007669"/>
    <property type="project" value="UniProtKB-UniRule"/>
</dbReference>
<evidence type="ECO:0000256" key="3">
    <source>
        <dbReference type="ARBA" id="ARBA00023029"/>
    </source>
</evidence>
<dbReference type="Gene3D" id="3.30.1360.40">
    <property type="match status" value="1"/>
</dbReference>
<proteinExistence type="inferred from homology"/>
<dbReference type="InterPro" id="IPR050220">
    <property type="entry name" value="Type_II_DNA_Topoisomerases"/>
</dbReference>
<dbReference type="GO" id="GO:0005524">
    <property type="term" value="F:ATP binding"/>
    <property type="evidence" value="ECO:0007669"/>
    <property type="project" value="InterPro"/>
</dbReference>
<dbReference type="GO" id="GO:0019897">
    <property type="term" value="C:extrinsic component of plasma membrane"/>
    <property type="evidence" value="ECO:0007669"/>
    <property type="project" value="UniProtKB-UniRule"/>
</dbReference>
<keyword evidence="2 7" id="KW-1003">Cell membrane</keyword>
<dbReference type="InterPro" id="IPR035516">
    <property type="entry name" value="Gyrase/topoIV_suA_C"/>
</dbReference>
<evidence type="ECO:0000313" key="10">
    <source>
        <dbReference type="EMBL" id="QED92260.1"/>
    </source>
</evidence>
<gene>
    <name evidence="7 10" type="primary">parC</name>
    <name evidence="10" type="ORF">EZJ17_06315</name>
</gene>
<dbReference type="InterPro" id="IPR013760">
    <property type="entry name" value="Topo_IIA-like_dom_sf"/>
</dbReference>
<dbReference type="InterPro" id="IPR005742">
    <property type="entry name" value="TopoIV_A_Gneg"/>
</dbReference>
<dbReference type="Pfam" id="PF00521">
    <property type="entry name" value="DNA_topoisoIV"/>
    <property type="match status" value="1"/>
</dbReference>
<dbReference type="RefSeq" id="WP_151086310.1">
    <property type="nucleotide sequence ID" value="NZ_CP038018.1"/>
</dbReference>
<evidence type="ECO:0000256" key="8">
    <source>
        <dbReference type="PROSITE-ProRule" id="PRU01384"/>
    </source>
</evidence>
<accession>A0AAX1F888</accession>
<evidence type="ECO:0000256" key="1">
    <source>
        <dbReference type="ARBA" id="ARBA00000185"/>
    </source>
</evidence>
<dbReference type="SMART" id="SM00434">
    <property type="entry name" value="TOP4c"/>
    <property type="match status" value="1"/>
</dbReference>
<comment type="function">
    <text evidence="7">Topoisomerase IV is essential for chromosome segregation. It relaxes supercoiled DNA. Performs the decatenation events required during the replication of a circular DNA molecule.</text>
</comment>
<dbReference type="Gene3D" id="3.90.199.10">
    <property type="entry name" value="Topoisomerase II, domain 5"/>
    <property type="match status" value="1"/>
</dbReference>
<feature type="domain" description="Topo IIA-type catalytic" evidence="9">
    <location>
        <begin position="37"/>
        <end position="521"/>
    </location>
</feature>
<dbReference type="HAMAP" id="MF_00936">
    <property type="entry name" value="ParC_type1"/>
    <property type="match status" value="1"/>
</dbReference>
<dbReference type="InterPro" id="IPR002205">
    <property type="entry name" value="Topo_IIA_dom_A"/>
</dbReference>
<protein>
    <recommendedName>
        <fullName evidence="7">DNA topoisomerase 4 subunit A</fullName>
        <ecNumber evidence="7">5.6.2.2</ecNumber>
    </recommendedName>
    <alternativeName>
        <fullName evidence="7">Topoisomerase IV subunit A</fullName>
    </alternativeName>
</protein>
<dbReference type="AlphaFoldDB" id="A0AAX1F888"/>
<dbReference type="EC" id="5.6.2.2" evidence="7"/>
<dbReference type="CDD" id="cd00187">
    <property type="entry name" value="TOP4c"/>
    <property type="match status" value="1"/>
</dbReference>
<evidence type="ECO:0000256" key="4">
    <source>
        <dbReference type="ARBA" id="ARBA00023125"/>
    </source>
</evidence>
<dbReference type="PANTHER" id="PTHR43493:SF1">
    <property type="entry name" value="DNA TOPOISOMERASE 4 SUBUNIT A"/>
    <property type="match status" value="1"/>
</dbReference>
<name>A0AAX1F888_9NEIS</name>
<dbReference type="Gene3D" id="1.10.268.10">
    <property type="entry name" value="Topoisomerase, domain 3"/>
    <property type="match status" value="1"/>
</dbReference>
<keyword evidence="4 7" id="KW-0238">DNA-binding</keyword>
<keyword evidence="11" id="KW-1185">Reference proteome</keyword>
<comment type="catalytic activity">
    <reaction evidence="1 7 8">
        <text>ATP-dependent breakage, passage and rejoining of double-stranded DNA.</text>
        <dbReference type="EC" id="5.6.2.2"/>
    </reaction>
</comment>
<evidence type="ECO:0000256" key="6">
    <source>
        <dbReference type="ARBA" id="ARBA00023235"/>
    </source>
</evidence>
<dbReference type="NCBIfam" id="NF004044">
    <property type="entry name" value="PRK05561.1"/>
    <property type="match status" value="1"/>
</dbReference>
<dbReference type="NCBIfam" id="TIGR01062">
    <property type="entry name" value="parC_Gneg"/>
    <property type="match status" value="1"/>
</dbReference>
<feature type="site" description="Interaction with DNA" evidence="7">
    <location>
        <position position="83"/>
    </location>
</feature>
<comment type="similarity">
    <text evidence="7">Belongs to the type II topoisomerase GyrA/ParC subunit family. ParC type 1 subfamily.</text>
</comment>
<dbReference type="GO" id="GO:0006265">
    <property type="term" value="P:DNA topological change"/>
    <property type="evidence" value="ECO:0007669"/>
    <property type="project" value="UniProtKB-UniRule"/>
</dbReference>
<dbReference type="GO" id="GO:0007059">
    <property type="term" value="P:chromosome segregation"/>
    <property type="evidence" value="ECO:0007669"/>
    <property type="project" value="UniProtKB-UniRule"/>
</dbReference>
<dbReference type="InterPro" id="IPR013757">
    <property type="entry name" value="Topo_IIA_A_a_sf"/>
</dbReference>
<dbReference type="EMBL" id="CP038018">
    <property type="protein sequence ID" value="QED92260.1"/>
    <property type="molecule type" value="Genomic_DNA"/>
</dbReference>
<feature type="active site" description="O-(5'-phospho-DNA)-tyrosine intermediate" evidence="7 8">
    <location>
        <position position="125"/>
    </location>
</feature>
<evidence type="ECO:0000256" key="7">
    <source>
        <dbReference type="HAMAP-Rule" id="MF_00936"/>
    </source>
</evidence>
<dbReference type="InterPro" id="IPR013758">
    <property type="entry name" value="Topo_IIA_A/C_ab"/>
</dbReference>
<keyword evidence="6 7" id="KW-0413">Isomerase</keyword>
<dbReference type="SUPFAM" id="SSF101904">
    <property type="entry name" value="GyrA/ParC C-terminal domain-like"/>
    <property type="match status" value="1"/>
</dbReference>
<keyword evidence="5 7" id="KW-0472">Membrane</keyword>
<dbReference type="PANTHER" id="PTHR43493">
    <property type="entry name" value="DNA GYRASE/TOPOISOMERASE SUBUNIT A"/>
    <property type="match status" value="1"/>
</dbReference>
<sequence>MPENTVSAENSDILLLAPYAERAYLEYAMSVVKGRALPDVGDGQKPVQRRILFAMKEMGLAANSKPVKSARVVGEILGKYHPHGDASAYDAMVRMAQDFTLRYPLIDGIGNFGSRDGDGAAAMRYTEARLTPIAELLLSELHQGTVDFVPNYDGTFDEPVALPARLPMVLLNGASGIAVGMATEIPPHNLGEVTAAAVALLKKPTLTTAELMEHIPAPDFASGGHIITPAKDLLQLYETGKGSIRVRARYEIEKLTRGQWRLIITELPPNTSAQKILAEIEEQTNPKPKSGKKQLNQDQLNTKKLMLELIDKVRDESDGEHPVRLVFEPKSSRIEPDNFINTLMAQTGLEGNVPANLVMIGLDNRPAQKNLKTILQEWLDFRVSTVTRRLQYRLEQVLKRIHILDGRMTAFLHIDEVIRVIREADEPKPELMAAFGLSEIQAEDILEIRLRQLARLEGFKLEQELADLREEEGYLKNLLADESAKKKLIIKEMQADAKQFGDPRRTLVAEAERAALTHTTADEPVTLILSRQGWIRSRAGHGLDLSATAFKEGDELQQTLETRTVDPVVVLDTLGRSYTIDPAEIPGGRGDGVPLASLLELQPDASVLTMLAGQPQEHYLLAGSGGYGFIVKLGDLVGRVKAGKEVVKLEAGETLLMPQPVRQSALINPDCRLVLASAGKHLLAFPIGELKVMAKGRGLQLMSLRGNDSLQLTALVSTPDFWVCSRGKRGAAHRERLRVQDIEGKRGRKGRVLNVSGSLISLSSTKEGEA</sequence>
<evidence type="ECO:0000256" key="2">
    <source>
        <dbReference type="ARBA" id="ARBA00022475"/>
    </source>
</evidence>
<dbReference type="GO" id="GO:0003677">
    <property type="term" value="F:DNA binding"/>
    <property type="evidence" value="ECO:0007669"/>
    <property type="project" value="UniProtKB-UniRule"/>
</dbReference>
<feature type="site" description="Interaction with DNA" evidence="7">
    <location>
        <position position="81"/>
    </location>
</feature>
<keyword evidence="3 7" id="KW-0799">Topoisomerase</keyword>
<evidence type="ECO:0000256" key="5">
    <source>
        <dbReference type="ARBA" id="ARBA00023136"/>
    </source>
</evidence>
<comment type="subcellular location">
    <subcellularLocation>
        <location evidence="7">Cell membrane</location>
        <topology evidence="7">Peripheral membrane protein</topology>
    </subcellularLocation>
</comment>
<dbReference type="Proteomes" id="UP000326695">
    <property type="component" value="Chromosome"/>
</dbReference>
<dbReference type="Gene3D" id="2.120.10.90">
    <property type="entry name" value="DNA gyrase/topoisomerase IV, subunit A, C-terminal"/>
    <property type="match status" value="1"/>
</dbReference>
<dbReference type="KEGG" id="eex:EZJ17_06315"/>
<feature type="site" description="Transition state stabilizer" evidence="7">
    <location>
        <position position="124"/>
    </location>
</feature>
<dbReference type="FunFam" id="1.10.268.10:FF:000001">
    <property type="entry name" value="DNA gyrase subunit A"/>
    <property type="match status" value="1"/>
</dbReference>
<evidence type="ECO:0000313" key="11">
    <source>
        <dbReference type="Proteomes" id="UP000326695"/>
    </source>
</evidence>
<organism evidence="10 11">
    <name type="scientific">Eikenella exigua</name>
    <dbReference type="NCBI Taxonomy" id="2528037"/>
    <lineage>
        <taxon>Bacteria</taxon>
        <taxon>Pseudomonadati</taxon>
        <taxon>Pseudomonadota</taxon>
        <taxon>Betaproteobacteria</taxon>
        <taxon>Neisseriales</taxon>
        <taxon>Neisseriaceae</taxon>
        <taxon>Eikenella</taxon>
    </lineage>
</organism>
<comment type="subunit">
    <text evidence="7">Heterotetramer composed of ParC and ParE.</text>
</comment>
<dbReference type="GO" id="GO:0005694">
    <property type="term" value="C:chromosome"/>
    <property type="evidence" value="ECO:0007669"/>
    <property type="project" value="InterPro"/>
</dbReference>